<evidence type="ECO:0000256" key="1">
    <source>
        <dbReference type="ARBA" id="ARBA00001946"/>
    </source>
</evidence>
<feature type="domain" description="Terpene synthase metal-binding" evidence="4">
    <location>
        <begin position="407"/>
        <end position="573"/>
    </location>
</feature>
<dbReference type="FunFam" id="1.50.10.130:FF:000001">
    <property type="entry name" value="Isoprene synthase, chloroplastic"/>
    <property type="match status" value="1"/>
</dbReference>
<dbReference type="SFLD" id="SFLDG01019">
    <property type="entry name" value="Terpene_Cyclase_Like_1_C_Termi"/>
    <property type="match status" value="1"/>
</dbReference>
<keyword evidence="6" id="KW-1185">Reference proteome</keyword>
<evidence type="ECO:0000313" key="5">
    <source>
        <dbReference type="EMBL" id="KAK9088603.1"/>
    </source>
</evidence>
<name>A0AAP0HHG5_9MAGN</name>
<dbReference type="InterPro" id="IPR044814">
    <property type="entry name" value="Terpene_cyclase_plant_C1"/>
</dbReference>
<dbReference type="AlphaFoldDB" id="A0AAP0HHG5"/>
<evidence type="ECO:0000256" key="2">
    <source>
        <dbReference type="ARBA" id="ARBA00022723"/>
    </source>
</evidence>
<dbReference type="InterPro" id="IPR050148">
    <property type="entry name" value="Terpene_synthase-like"/>
</dbReference>
<sequence>MMRLEARWYIEACSIGVGGGDGISPDLIQLAMLDFNRVQASSSKNLRKASRRLSFGVPGAWVDWKRRGDHGSQLRRGYNFSYCRDGLTKVNSLITTIDDVYDVYGSLEELELFTDTVERWDIAALEQLPKYMKLCFLALFNTVNQMAYVILKEQDLDISLYLKKAWADLCKAYLVEARWFHNKYTPTLEEYLENAWVSISAPVLELIDNLLRLGIGYIFESEIQRILSSIADNKKSSLSVAQGLHGVALRFKLLRLHGYEISAQDAFHPFKDENGDFKACLREDVEGILSLYDASHLSLEGEDVLDEAKHFTTKHLKEVIKGNIVINSKLASRVSHSLELPLHWRMLRLEARWYIEACSIGVGGGDGISPDLIQLAMLDFNRVQAVHQKNLRKASRWWRDLGLCSHPEMHFARDRLVENFLWTIGVIFDPQFSYCRDGLTKVNSLITTIDDVYDVYGSLEELELFTDTVQRWDIAAMEQLPKYMKLCFLALFNTVNQMAYVILKEQDLDISLYLKKAWADLCKAYLVEARWFHNKYTPTLEEYLENAWVSISAPVILVHSYFFVKQEITTAALQSRAGDVAKSIQCYMKETGVSEEVAREYIKHLIGEIWKKLNKERVDYSLFSKPFIGTAVNLARMAQCMYQYGDGHGDSDGYTKNRVMSLLVEPLSL</sequence>
<comment type="cofactor">
    <cofactor evidence="1">
        <name>Mg(2+)</name>
        <dbReference type="ChEBI" id="CHEBI:18420"/>
    </cofactor>
</comment>
<dbReference type="InterPro" id="IPR005630">
    <property type="entry name" value="Terpene_synthase_metal-bd"/>
</dbReference>
<dbReference type="Gene3D" id="1.50.10.130">
    <property type="entry name" value="Terpene synthase, N-terminal domain"/>
    <property type="match status" value="1"/>
</dbReference>
<comment type="caution">
    <text evidence="5">The sequence shown here is derived from an EMBL/GenBank/DDBJ whole genome shotgun (WGS) entry which is preliminary data.</text>
</comment>
<dbReference type="InterPro" id="IPR034741">
    <property type="entry name" value="Terpene_cyclase-like_1_C"/>
</dbReference>
<feature type="domain" description="Terpene synthase metal-binding" evidence="4">
    <location>
        <begin position="79"/>
        <end position="206"/>
    </location>
</feature>
<protein>
    <recommendedName>
        <fullName evidence="4">Terpene synthase metal-binding domain-containing protein</fullName>
    </recommendedName>
</protein>
<dbReference type="GO" id="GO:0016102">
    <property type="term" value="P:diterpenoid biosynthetic process"/>
    <property type="evidence" value="ECO:0007669"/>
    <property type="project" value="InterPro"/>
</dbReference>
<evidence type="ECO:0000259" key="4">
    <source>
        <dbReference type="Pfam" id="PF03936"/>
    </source>
</evidence>
<reference evidence="5 6" key="1">
    <citation type="submission" date="2024-01" db="EMBL/GenBank/DDBJ databases">
        <title>Genome assemblies of Stephania.</title>
        <authorList>
            <person name="Yang L."/>
        </authorList>
    </citation>
    <scope>NUCLEOTIDE SEQUENCE [LARGE SCALE GENOMIC DNA]</scope>
    <source>
        <strain evidence="5">JXDWG</strain>
        <tissue evidence="5">Leaf</tissue>
    </source>
</reference>
<evidence type="ECO:0000313" key="6">
    <source>
        <dbReference type="Proteomes" id="UP001419268"/>
    </source>
</evidence>
<dbReference type="Proteomes" id="UP001419268">
    <property type="component" value="Unassembled WGS sequence"/>
</dbReference>
<dbReference type="InterPro" id="IPR008930">
    <property type="entry name" value="Terpenoid_cyclase/PrenylTrfase"/>
</dbReference>
<dbReference type="InterPro" id="IPR008949">
    <property type="entry name" value="Isoprenoid_synthase_dom_sf"/>
</dbReference>
<feature type="domain" description="Terpene synthase metal-binding" evidence="4">
    <location>
        <begin position="576"/>
        <end position="612"/>
    </location>
</feature>
<dbReference type="Gene3D" id="1.10.600.10">
    <property type="entry name" value="Farnesyl Diphosphate Synthase"/>
    <property type="match status" value="3"/>
</dbReference>
<dbReference type="InterPro" id="IPR036965">
    <property type="entry name" value="Terpene_synth_N_sf"/>
</dbReference>
<organism evidence="5 6">
    <name type="scientific">Stephania cephalantha</name>
    <dbReference type="NCBI Taxonomy" id="152367"/>
    <lineage>
        <taxon>Eukaryota</taxon>
        <taxon>Viridiplantae</taxon>
        <taxon>Streptophyta</taxon>
        <taxon>Embryophyta</taxon>
        <taxon>Tracheophyta</taxon>
        <taxon>Spermatophyta</taxon>
        <taxon>Magnoliopsida</taxon>
        <taxon>Ranunculales</taxon>
        <taxon>Menispermaceae</taxon>
        <taxon>Menispermoideae</taxon>
        <taxon>Cissampelideae</taxon>
        <taxon>Stephania</taxon>
    </lineage>
</organism>
<dbReference type="SFLD" id="SFLDS00005">
    <property type="entry name" value="Isoprenoid_Synthase_Type_I"/>
    <property type="match status" value="1"/>
</dbReference>
<dbReference type="PANTHER" id="PTHR31225:SF252">
    <property type="entry name" value="TERPENE SYNTHASE 12-RELATED"/>
    <property type="match status" value="1"/>
</dbReference>
<dbReference type="SUPFAM" id="SSF48239">
    <property type="entry name" value="Terpenoid cyclases/Protein prenyltransferases"/>
    <property type="match status" value="1"/>
</dbReference>
<keyword evidence="2" id="KW-0479">Metal-binding</keyword>
<dbReference type="Pfam" id="PF03936">
    <property type="entry name" value="Terpene_synth_C"/>
    <property type="match status" value="3"/>
</dbReference>
<dbReference type="EMBL" id="JBBNAG010000012">
    <property type="protein sequence ID" value="KAK9088603.1"/>
    <property type="molecule type" value="Genomic_DNA"/>
</dbReference>
<accession>A0AAP0HHG5</accession>
<dbReference type="GO" id="GO:0010333">
    <property type="term" value="F:terpene synthase activity"/>
    <property type="evidence" value="ECO:0007669"/>
    <property type="project" value="InterPro"/>
</dbReference>
<dbReference type="GO" id="GO:0000287">
    <property type="term" value="F:magnesium ion binding"/>
    <property type="evidence" value="ECO:0007669"/>
    <property type="project" value="InterPro"/>
</dbReference>
<dbReference type="SUPFAM" id="SSF48576">
    <property type="entry name" value="Terpenoid synthases"/>
    <property type="match status" value="2"/>
</dbReference>
<proteinExistence type="predicted"/>
<keyword evidence="3" id="KW-0460">Magnesium</keyword>
<evidence type="ECO:0000256" key="3">
    <source>
        <dbReference type="ARBA" id="ARBA00022842"/>
    </source>
</evidence>
<dbReference type="PANTHER" id="PTHR31225">
    <property type="entry name" value="OS04G0344100 PROTEIN-RELATED"/>
    <property type="match status" value="1"/>
</dbReference>
<dbReference type="CDD" id="cd00684">
    <property type="entry name" value="Terpene_cyclase_plant_C1"/>
    <property type="match status" value="1"/>
</dbReference>
<gene>
    <name evidence="5" type="ORF">Scep_027685</name>
</gene>